<dbReference type="Proteomes" id="UP000019116">
    <property type="component" value="Chromosome 6A"/>
</dbReference>
<evidence type="ECO:0000313" key="2">
    <source>
        <dbReference type="EnsemblPlants" id="TraesCS6A02G156800.1"/>
    </source>
</evidence>
<dbReference type="Gramene" id="TraesJAG6A03G03287470.1">
    <property type="protein sequence ID" value="TraesJAG6A03G03287470.1"/>
    <property type="gene ID" value="TraesJAG6A03G03287470"/>
</dbReference>
<sequence length="167" mass="18189">MGILAISIGSGREATRALSDSNGSAGELVEVWAEVEVAGSNEQQFRPNWRRRPGSWASRSGQQEKEDSALVVILACSHEEAGKRRDAEDGEGTWGSGKTTVGRQKQQKRSGMSNPWRRRRDPADLGGDEASLWRSRGVGTRRASASAEAGRDDGYDCSPKEGRGTWR</sequence>
<dbReference type="Gramene" id="TraesCS6A02G156800.1">
    <property type="protein sequence ID" value="TraesCS6A02G156800.1"/>
    <property type="gene ID" value="TraesCS6A02G156800"/>
</dbReference>
<dbReference type="Gramene" id="TraesCLE_scaffold_006405_01G000200.1">
    <property type="protein sequence ID" value="TraesCLE_scaffold_006405_01G000200.1"/>
    <property type="gene ID" value="TraesCLE_scaffold_006405_01G000200"/>
</dbReference>
<dbReference type="Gramene" id="TraesCAD_scaffold_010104_01G000200.1">
    <property type="protein sequence ID" value="TraesCAD_scaffold_010104_01G000200.1"/>
    <property type="gene ID" value="TraesCAD_scaffold_010104_01G000200"/>
</dbReference>
<dbReference type="Gramene" id="TraesCS6A03G0379300.1">
    <property type="protein sequence ID" value="TraesCS6A03G0379300.1.CDS"/>
    <property type="gene ID" value="TraesCS6A03G0379300"/>
</dbReference>
<dbReference type="EnsemblPlants" id="TraesCS6A02G156800.1">
    <property type="protein sequence ID" value="TraesCS6A02G156800.1"/>
    <property type="gene ID" value="TraesCS6A02G156800"/>
</dbReference>
<accession>A0A3B6NP39</accession>
<dbReference type="Gramene" id="TraesLDM6A03G03296430.1">
    <property type="protein sequence ID" value="TraesLDM6A03G03296430.1"/>
    <property type="gene ID" value="TraesLDM6A03G03296430"/>
</dbReference>
<organism evidence="2">
    <name type="scientific">Triticum aestivum</name>
    <name type="common">Wheat</name>
    <dbReference type="NCBI Taxonomy" id="4565"/>
    <lineage>
        <taxon>Eukaryota</taxon>
        <taxon>Viridiplantae</taxon>
        <taxon>Streptophyta</taxon>
        <taxon>Embryophyta</taxon>
        <taxon>Tracheophyta</taxon>
        <taxon>Spermatophyta</taxon>
        <taxon>Magnoliopsida</taxon>
        <taxon>Liliopsida</taxon>
        <taxon>Poales</taxon>
        <taxon>Poaceae</taxon>
        <taxon>BOP clade</taxon>
        <taxon>Pooideae</taxon>
        <taxon>Triticodae</taxon>
        <taxon>Triticeae</taxon>
        <taxon>Triticinae</taxon>
        <taxon>Triticum</taxon>
    </lineage>
</organism>
<dbReference type="Gramene" id="TraesMAC6A03G03292510.1">
    <property type="protein sequence ID" value="TraesMAC6A03G03292510.1"/>
    <property type="gene ID" value="TraesMAC6A03G03292510"/>
</dbReference>
<dbReference type="Gramene" id="TraesJUL6A03G03319380.1">
    <property type="protein sequence ID" value="TraesJUL6A03G03319380.1"/>
    <property type="gene ID" value="TraesJUL6A03G03319380"/>
</dbReference>
<dbReference type="OMA" id="SGMRNPW"/>
<dbReference type="Gramene" id="TraesROB_scaffold_027223_01G000100.1">
    <property type="protein sequence ID" value="TraesROB_scaffold_027223_01G000100.1"/>
    <property type="gene ID" value="TraesROB_scaffold_027223_01G000100"/>
</dbReference>
<keyword evidence="3" id="KW-1185">Reference proteome</keyword>
<feature type="compositionally biased region" description="Basic and acidic residues" evidence="1">
    <location>
        <begin position="149"/>
        <end position="167"/>
    </location>
</feature>
<dbReference type="Gramene" id="TraesLAC6A03G03247850.1">
    <property type="protein sequence ID" value="TraesLAC6A03G03247850.1"/>
    <property type="gene ID" value="TraesLAC6A03G03247850"/>
</dbReference>
<feature type="region of interest" description="Disordered" evidence="1">
    <location>
        <begin position="40"/>
        <end position="68"/>
    </location>
</feature>
<reference evidence="2" key="2">
    <citation type="submission" date="2018-10" db="UniProtKB">
        <authorList>
            <consortium name="EnsemblPlants"/>
        </authorList>
    </citation>
    <scope>IDENTIFICATION</scope>
</reference>
<dbReference type="Gramene" id="TraesSYM6A03G03233860.1">
    <property type="protein sequence ID" value="TraesSYM6A03G03233860.1"/>
    <property type="gene ID" value="TraesSYM6A03G03233860"/>
</dbReference>
<protein>
    <submittedName>
        <fullName evidence="2">Uncharacterized protein</fullName>
    </submittedName>
</protein>
<proteinExistence type="predicted"/>
<feature type="region of interest" description="Disordered" evidence="1">
    <location>
        <begin position="80"/>
        <end position="167"/>
    </location>
</feature>
<dbReference type="Gramene" id="TraesNOR6A03G03324670.1">
    <property type="protein sequence ID" value="TraesNOR6A03G03324670.1"/>
    <property type="gene ID" value="TraesNOR6A03G03324670"/>
</dbReference>
<evidence type="ECO:0000256" key="1">
    <source>
        <dbReference type="SAM" id="MobiDB-lite"/>
    </source>
</evidence>
<dbReference type="Gramene" id="TraesSTA6A03G03283800.1">
    <property type="protein sequence ID" value="TraesSTA6A03G03283800.1"/>
    <property type="gene ID" value="TraesSTA6A03G03283800"/>
</dbReference>
<dbReference type="Gramene" id="TraesARI6A03G03248470.1">
    <property type="protein sequence ID" value="TraesARI6A03G03248470.1"/>
    <property type="gene ID" value="TraesARI6A03G03248470"/>
</dbReference>
<feature type="compositionally biased region" description="Polar residues" evidence="1">
    <location>
        <begin position="96"/>
        <end position="113"/>
    </location>
</feature>
<dbReference type="AlphaFoldDB" id="A0A3B6NP39"/>
<name>A0A3B6NP39_WHEAT</name>
<evidence type="ECO:0000313" key="3">
    <source>
        <dbReference type="Proteomes" id="UP000019116"/>
    </source>
</evidence>
<reference evidence="2" key="1">
    <citation type="submission" date="2018-08" db="EMBL/GenBank/DDBJ databases">
        <authorList>
            <person name="Rossello M."/>
        </authorList>
    </citation>
    <scope>NUCLEOTIDE SEQUENCE [LARGE SCALE GENOMIC DNA]</scope>
    <source>
        <strain evidence="2">cv. Chinese Spring</strain>
    </source>
</reference>